<organism evidence="1">
    <name type="scientific">Arundo donax</name>
    <name type="common">Giant reed</name>
    <name type="synonym">Donax arundinaceus</name>
    <dbReference type="NCBI Taxonomy" id="35708"/>
    <lineage>
        <taxon>Eukaryota</taxon>
        <taxon>Viridiplantae</taxon>
        <taxon>Streptophyta</taxon>
        <taxon>Embryophyta</taxon>
        <taxon>Tracheophyta</taxon>
        <taxon>Spermatophyta</taxon>
        <taxon>Magnoliopsida</taxon>
        <taxon>Liliopsida</taxon>
        <taxon>Poales</taxon>
        <taxon>Poaceae</taxon>
        <taxon>PACMAD clade</taxon>
        <taxon>Arundinoideae</taxon>
        <taxon>Arundineae</taxon>
        <taxon>Arundo</taxon>
    </lineage>
</organism>
<evidence type="ECO:0000313" key="1">
    <source>
        <dbReference type="EMBL" id="JAD85808.1"/>
    </source>
</evidence>
<accession>A0A0A9DGJ2</accession>
<proteinExistence type="predicted"/>
<reference evidence="1" key="1">
    <citation type="submission" date="2014-09" db="EMBL/GenBank/DDBJ databases">
        <authorList>
            <person name="Magalhaes I.L.F."/>
            <person name="Oliveira U."/>
            <person name="Santos F.R."/>
            <person name="Vidigal T.H.D.A."/>
            <person name="Brescovit A.D."/>
            <person name="Santos A.J."/>
        </authorList>
    </citation>
    <scope>NUCLEOTIDE SEQUENCE</scope>
    <source>
        <tissue evidence="1">Shoot tissue taken approximately 20 cm above the soil surface</tissue>
    </source>
</reference>
<protein>
    <submittedName>
        <fullName evidence="1">Uncharacterized protein</fullName>
    </submittedName>
</protein>
<name>A0A0A9DGJ2_ARUDO</name>
<sequence>MINSCASALANRCR</sequence>
<reference evidence="1" key="2">
    <citation type="journal article" date="2015" name="Data Brief">
        <title>Shoot transcriptome of the giant reed, Arundo donax.</title>
        <authorList>
            <person name="Barrero R.A."/>
            <person name="Guerrero F.D."/>
            <person name="Moolhuijzen P."/>
            <person name="Goolsby J.A."/>
            <person name="Tidwell J."/>
            <person name="Bellgard S.E."/>
            <person name="Bellgard M.I."/>
        </authorList>
    </citation>
    <scope>NUCLEOTIDE SEQUENCE</scope>
    <source>
        <tissue evidence="1">Shoot tissue taken approximately 20 cm above the soil surface</tissue>
    </source>
</reference>
<dbReference type="EMBL" id="GBRH01212087">
    <property type="protein sequence ID" value="JAD85808.1"/>
    <property type="molecule type" value="Transcribed_RNA"/>
</dbReference>